<sequence length="957" mass="108191">MDAFCFPSSCDQSACNNNIIILNQGSGEQTFNNLPFYVNDAEQPIGFVTVPSNGALQSNIQFSLQNLSPENNILPSSEQEKSFESTQRSYESEDVKPPVGLVPASSGDTFAVVSEDSNINVLSGSGTCSGRNSGEQLGSSGVPVTQAVQSRRSPELPCDKDGYKNVGLVSSSFIRASQAEGTCELTCDENCYSNVVHVPSSSLNFNMANGILRSNGREEDCEFTPRDSEIEDVKPLVCLALEHSNLEPNCGNPPHGNEKGIQTELTDMQNEGFYASESVSESSNAPSSSSENSSNVTMSCNNIEVMEISVYFDPECSRSTEVFSSQSRTSNVRNPLRALEIHEATVPAQESQSGESHDLLCYGLSSANQLSSNPLEPGMLINNNISPMGDPRVNGFQNQPVTDNVTNLVLNSPAPDFYASSSSQPANRSRNICPYCQKWFRSDNLNHHILVVHSTFKPFKCQICPKEFAAEFDLNKHVERHTKLTCPYCTEVFLRGRSLLKHAVLQHKDKDLSSLPLWSFKRNALPCSSPGHFSCSSCLVEYDSLRACLDHCVRSHFFKECWVCQRLFEKETQLKRHIKTHTGERTFPCDHCDRSFFTDAERRMHLKRLTLEKSVKCSVCDKGFKTQAQRDRHVLTHSNDKPYQCTSCTKTFKSQKAYGVHVRLHTGEMPFECQYCEQGFRSWRRRQSHQMKDHPDLVPRKEYNCSYCLKSYSNSSSFASHVKRHTGQVLRCTSCTFVTVSKENLDIHMNSHTGAKPYKCRYCPIAYGQPNRLTIHERSHTGEKPYACDQCDKAFVDKYSLVRHVRIHTGEKPYKCSYCDKAFAQGCQLQFHERTHTGEKPYECSQCEKKFTRRQELNKHIETHKKRQQDNQSEKKAAEKHYECTSCKKKFSCQQELSKHLETHQKRQQLVKRKRTQKIAESDSGSEFSDMEVEDLGQNKEERLASLRSAKIKTRCK</sequence>
<dbReference type="Pfam" id="PF13465">
    <property type="entry name" value="zf-H2C2_2"/>
    <property type="match status" value="1"/>
</dbReference>
<feature type="domain" description="C2H2-type" evidence="9">
    <location>
        <begin position="730"/>
        <end position="757"/>
    </location>
</feature>
<feature type="domain" description="C2H2-type" evidence="9">
    <location>
        <begin position="786"/>
        <end position="813"/>
    </location>
</feature>
<evidence type="ECO:0000256" key="5">
    <source>
        <dbReference type="ARBA" id="ARBA00022833"/>
    </source>
</evidence>
<feature type="domain" description="C2H2-type" evidence="9">
    <location>
        <begin position="671"/>
        <end position="699"/>
    </location>
</feature>
<gene>
    <name evidence="10" type="ORF">PEVE_00043550</name>
</gene>
<protein>
    <recommendedName>
        <fullName evidence="9">C2H2-type domain-containing protein</fullName>
    </recommendedName>
</protein>
<organism evidence="10 11">
    <name type="scientific">Porites evermanni</name>
    <dbReference type="NCBI Taxonomy" id="104178"/>
    <lineage>
        <taxon>Eukaryota</taxon>
        <taxon>Metazoa</taxon>
        <taxon>Cnidaria</taxon>
        <taxon>Anthozoa</taxon>
        <taxon>Hexacorallia</taxon>
        <taxon>Scleractinia</taxon>
        <taxon>Fungiina</taxon>
        <taxon>Poritidae</taxon>
        <taxon>Porites</taxon>
    </lineage>
</organism>
<feature type="compositionally biased region" description="Basic residues" evidence="8">
    <location>
        <begin position="906"/>
        <end position="917"/>
    </location>
</feature>
<feature type="region of interest" description="Disordered" evidence="8">
    <location>
        <begin position="904"/>
        <end position="957"/>
    </location>
</feature>
<dbReference type="PANTHER" id="PTHR24390:SF79">
    <property type="entry name" value="ASPARAGINE-RICH ZINC FINGER PROTEIN AZF1"/>
    <property type="match status" value="1"/>
</dbReference>
<dbReference type="PANTHER" id="PTHR24390">
    <property type="entry name" value="ZINC FINGER PROTEIN"/>
    <property type="match status" value="1"/>
</dbReference>
<dbReference type="Pfam" id="PF13912">
    <property type="entry name" value="zf-C2H2_6"/>
    <property type="match status" value="1"/>
</dbReference>
<feature type="domain" description="C2H2-type" evidence="9">
    <location>
        <begin position="559"/>
        <end position="586"/>
    </location>
</feature>
<feature type="domain" description="C2H2-type" evidence="9">
    <location>
        <begin position="814"/>
        <end position="841"/>
    </location>
</feature>
<dbReference type="Proteomes" id="UP001159427">
    <property type="component" value="Unassembled WGS sequence"/>
</dbReference>
<evidence type="ECO:0000256" key="1">
    <source>
        <dbReference type="ARBA" id="ARBA00004123"/>
    </source>
</evidence>
<feature type="domain" description="C2H2-type" evidence="9">
    <location>
        <begin position="703"/>
        <end position="730"/>
    </location>
</feature>
<dbReference type="PROSITE" id="PS50157">
    <property type="entry name" value="ZINC_FINGER_C2H2_2"/>
    <property type="match status" value="13"/>
</dbReference>
<evidence type="ECO:0000256" key="2">
    <source>
        <dbReference type="ARBA" id="ARBA00022723"/>
    </source>
</evidence>
<name>A0ABN8PNP2_9CNID</name>
<reference evidence="10 11" key="1">
    <citation type="submission" date="2022-05" db="EMBL/GenBank/DDBJ databases">
        <authorList>
            <consortium name="Genoscope - CEA"/>
            <person name="William W."/>
        </authorList>
    </citation>
    <scope>NUCLEOTIDE SEQUENCE [LARGE SCALE GENOMIC DNA]</scope>
</reference>
<comment type="subcellular location">
    <subcellularLocation>
        <location evidence="1">Nucleus</location>
    </subcellularLocation>
</comment>
<dbReference type="InterPro" id="IPR036236">
    <property type="entry name" value="Znf_C2H2_sf"/>
</dbReference>
<dbReference type="InterPro" id="IPR013087">
    <property type="entry name" value="Znf_C2H2_type"/>
</dbReference>
<dbReference type="PROSITE" id="PS00028">
    <property type="entry name" value="ZINC_FINGER_C2H2_1"/>
    <property type="match status" value="12"/>
</dbReference>
<dbReference type="Gene3D" id="3.30.160.60">
    <property type="entry name" value="Classic Zinc Finger"/>
    <property type="match status" value="10"/>
</dbReference>
<feature type="domain" description="C2H2-type" evidence="9">
    <location>
        <begin position="459"/>
        <end position="482"/>
    </location>
</feature>
<evidence type="ECO:0000256" key="3">
    <source>
        <dbReference type="ARBA" id="ARBA00022737"/>
    </source>
</evidence>
<keyword evidence="2" id="KW-0479">Metal-binding</keyword>
<feature type="region of interest" description="Disordered" evidence="8">
    <location>
        <begin position="275"/>
        <end position="296"/>
    </location>
</feature>
<evidence type="ECO:0000256" key="6">
    <source>
        <dbReference type="ARBA" id="ARBA00023242"/>
    </source>
</evidence>
<dbReference type="Pfam" id="PF00096">
    <property type="entry name" value="zf-C2H2"/>
    <property type="match status" value="2"/>
</dbReference>
<feature type="domain" description="C2H2-type" evidence="9">
    <location>
        <begin position="758"/>
        <end position="785"/>
    </location>
</feature>
<evidence type="ECO:0000313" key="11">
    <source>
        <dbReference type="Proteomes" id="UP001159427"/>
    </source>
</evidence>
<keyword evidence="3" id="KW-0677">Repeat</keyword>
<keyword evidence="5" id="KW-0862">Zinc</keyword>
<accession>A0ABN8PNP2</accession>
<dbReference type="EMBL" id="CALNXI010000896">
    <property type="protein sequence ID" value="CAH3145684.1"/>
    <property type="molecule type" value="Genomic_DNA"/>
</dbReference>
<dbReference type="SUPFAM" id="SSF57667">
    <property type="entry name" value="beta-beta-alpha zinc fingers"/>
    <property type="match status" value="8"/>
</dbReference>
<feature type="domain" description="C2H2-type" evidence="9">
    <location>
        <begin position="882"/>
        <end position="909"/>
    </location>
</feature>
<feature type="domain" description="C2H2-type" evidence="9">
    <location>
        <begin position="587"/>
        <end position="614"/>
    </location>
</feature>
<evidence type="ECO:0000259" key="9">
    <source>
        <dbReference type="PROSITE" id="PS50157"/>
    </source>
</evidence>
<keyword evidence="4 7" id="KW-0863">Zinc-finger</keyword>
<keyword evidence="6" id="KW-0539">Nucleus</keyword>
<proteinExistence type="predicted"/>
<evidence type="ECO:0000313" key="10">
    <source>
        <dbReference type="EMBL" id="CAH3145684.1"/>
    </source>
</evidence>
<dbReference type="SMART" id="SM00355">
    <property type="entry name" value="ZnF_C2H2"/>
    <property type="match status" value="16"/>
</dbReference>
<evidence type="ECO:0000256" key="8">
    <source>
        <dbReference type="SAM" id="MobiDB-lite"/>
    </source>
</evidence>
<keyword evidence="11" id="KW-1185">Reference proteome</keyword>
<feature type="domain" description="C2H2-type" evidence="9">
    <location>
        <begin position="842"/>
        <end position="869"/>
    </location>
</feature>
<feature type="domain" description="C2H2-type" evidence="9">
    <location>
        <begin position="615"/>
        <end position="642"/>
    </location>
</feature>
<evidence type="ECO:0000256" key="7">
    <source>
        <dbReference type="PROSITE-ProRule" id="PRU00042"/>
    </source>
</evidence>
<evidence type="ECO:0000256" key="4">
    <source>
        <dbReference type="ARBA" id="ARBA00022771"/>
    </source>
</evidence>
<feature type="domain" description="C2H2-type" evidence="9">
    <location>
        <begin position="643"/>
        <end position="670"/>
    </location>
</feature>
<comment type="caution">
    <text evidence="10">The sequence shown here is derived from an EMBL/GenBank/DDBJ whole genome shotgun (WGS) entry which is preliminary data.</text>
</comment>
<feature type="region of interest" description="Disordered" evidence="8">
    <location>
        <begin position="70"/>
        <end position="101"/>
    </location>
</feature>